<gene>
    <name evidence="2" type="ORF">IN07_22455</name>
</gene>
<organism evidence="2 3">
    <name type="scientific">Modestobacter caceresii</name>
    <dbReference type="NCBI Taxonomy" id="1522368"/>
    <lineage>
        <taxon>Bacteria</taxon>
        <taxon>Bacillati</taxon>
        <taxon>Actinomycetota</taxon>
        <taxon>Actinomycetes</taxon>
        <taxon>Geodermatophilales</taxon>
        <taxon>Geodermatophilaceae</taxon>
        <taxon>Modestobacter</taxon>
    </lineage>
</organism>
<name>A0A098Y4X7_9ACTN</name>
<evidence type="ECO:0000313" key="3">
    <source>
        <dbReference type="Proteomes" id="UP000029713"/>
    </source>
</evidence>
<evidence type="ECO:0000313" key="2">
    <source>
        <dbReference type="EMBL" id="KGH44736.1"/>
    </source>
</evidence>
<reference evidence="2 3" key="1">
    <citation type="submission" date="2014-07" db="EMBL/GenBank/DDBJ databases">
        <title>Biosystematic studies on Modestobacter strains isolated from extreme hyper-arid desert soil and from historic building.</title>
        <authorList>
            <person name="Bukarasam K."/>
            <person name="Bull A."/>
            <person name="Girard G."/>
            <person name="van Wezel G."/>
            <person name="Goodfellow M."/>
        </authorList>
    </citation>
    <scope>NUCLEOTIDE SEQUENCE [LARGE SCALE GENOMIC DNA]</scope>
    <source>
        <strain evidence="2 3">KNN45-2b</strain>
    </source>
</reference>
<dbReference type="AlphaFoldDB" id="A0A098Y4X7"/>
<dbReference type="OrthoDB" id="5195023at2"/>
<comment type="caution">
    <text evidence="2">The sequence shown here is derived from an EMBL/GenBank/DDBJ whole genome shotgun (WGS) entry which is preliminary data.</text>
</comment>
<keyword evidence="3" id="KW-1185">Reference proteome</keyword>
<feature type="region of interest" description="Disordered" evidence="1">
    <location>
        <begin position="94"/>
        <end position="115"/>
    </location>
</feature>
<dbReference type="RefSeq" id="WP_036340327.1">
    <property type="nucleotide sequence ID" value="NZ_JPMX01000118.1"/>
</dbReference>
<dbReference type="EMBL" id="JPMX01000118">
    <property type="protein sequence ID" value="KGH44736.1"/>
    <property type="molecule type" value="Genomic_DNA"/>
</dbReference>
<evidence type="ECO:0000256" key="1">
    <source>
        <dbReference type="SAM" id="MobiDB-lite"/>
    </source>
</evidence>
<proteinExistence type="predicted"/>
<dbReference type="Proteomes" id="UP000029713">
    <property type="component" value="Unassembled WGS sequence"/>
</dbReference>
<protein>
    <submittedName>
        <fullName evidence="2">Uncharacterized protein</fullName>
    </submittedName>
</protein>
<accession>A0A098Y4X7</accession>
<sequence length="115" mass="11511">MITTDMTNAGVRTETSPAVGLRCSIPAEWVVAMAPAAAPQYGTDLSFAGWVPAVRLRGLIAAAGTTGLSTTGARLGTDALPSVQTTALKGNAVIGAPARHTSSTPGDLPPEDPLG</sequence>